<proteinExistence type="predicted"/>
<dbReference type="OrthoDB" id="3672004at2759"/>
<protein>
    <submittedName>
        <fullName evidence="1">Uncharacterized protein</fullName>
    </submittedName>
</protein>
<dbReference type="Proteomes" id="UP000053841">
    <property type="component" value="Unassembled WGS sequence"/>
</dbReference>
<name>W6Z6F6_COCC2</name>
<reference evidence="1 2" key="1">
    <citation type="journal article" date="2013" name="PLoS Genet.">
        <title>Comparative genome structure, secondary metabolite, and effector coding capacity across Cochliobolus pathogens.</title>
        <authorList>
            <person name="Condon B.J."/>
            <person name="Leng Y."/>
            <person name="Wu D."/>
            <person name="Bushley K.E."/>
            <person name="Ohm R.A."/>
            <person name="Otillar R."/>
            <person name="Martin J."/>
            <person name="Schackwitz W."/>
            <person name="Grimwood J."/>
            <person name="MohdZainudin N."/>
            <person name="Xue C."/>
            <person name="Wang R."/>
            <person name="Manning V.A."/>
            <person name="Dhillon B."/>
            <person name="Tu Z.J."/>
            <person name="Steffenson B.J."/>
            <person name="Salamov A."/>
            <person name="Sun H."/>
            <person name="Lowry S."/>
            <person name="LaButti K."/>
            <person name="Han J."/>
            <person name="Copeland A."/>
            <person name="Lindquist E."/>
            <person name="Barry K."/>
            <person name="Schmutz J."/>
            <person name="Baker S.E."/>
            <person name="Ciuffetti L.M."/>
            <person name="Grigoriev I.V."/>
            <person name="Zhong S."/>
            <person name="Turgeon B.G."/>
        </authorList>
    </citation>
    <scope>NUCLEOTIDE SEQUENCE [LARGE SCALE GENOMIC DNA]</scope>
    <source>
        <strain evidence="1 2">26-R-13</strain>
    </source>
</reference>
<gene>
    <name evidence="1" type="ORF">COCCADRAFT_80811</name>
</gene>
<dbReference type="HOGENOM" id="CLU_3124733_0_0_1"/>
<evidence type="ECO:0000313" key="1">
    <source>
        <dbReference type="EMBL" id="EUC39256.1"/>
    </source>
</evidence>
<keyword evidence="2" id="KW-1185">Reference proteome</keyword>
<dbReference type="RefSeq" id="XP_007706384.1">
    <property type="nucleotide sequence ID" value="XM_007708194.1"/>
</dbReference>
<dbReference type="KEGG" id="bze:COCCADRAFT_80811"/>
<organism evidence="1 2">
    <name type="scientific">Cochliobolus carbonum (strain 26-R-13)</name>
    <name type="common">Maize leaf spot fungus</name>
    <name type="synonym">Bipolaris zeicola</name>
    <dbReference type="NCBI Taxonomy" id="930089"/>
    <lineage>
        <taxon>Eukaryota</taxon>
        <taxon>Fungi</taxon>
        <taxon>Dikarya</taxon>
        <taxon>Ascomycota</taxon>
        <taxon>Pezizomycotina</taxon>
        <taxon>Dothideomycetes</taxon>
        <taxon>Pleosporomycetidae</taxon>
        <taxon>Pleosporales</taxon>
        <taxon>Pleosporineae</taxon>
        <taxon>Pleosporaceae</taxon>
        <taxon>Bipolaris</taxon>
    </lineage>
</organism>
<dbReference type="GeneID" id="19151054"/>
<evidence type="ECO:0000313" key="2">
    <source>
        <dbReference type="Proteomes" id="UP000053841"/>
    </source>
</evidence>
<dbReference type="EMBL" id="KI964537">
    <property type="protein sequence ID" value="EUC39256.1"/>
    <property type="molecule type" value="Genomic_DNA"/>
</dbReference>
<sequence length="50" mass="5525">MILPCCSTSTCGWRTPAPNASIPVPLRIHEQDPCVLLKRWSRLLECASSS</sequence>
<accession>W6Z6F6</accession>
<dbReference type="AlphaFoldDB" id="W6Z6F6"/>